<dbReference type="SUPFAM" id="SSF53383">
    <property type="entry name" value="PLP-dependent transferases"/>
    <property type="match status" value="1"/>
</dbReference>
<dbReference type="RefSeq" id="WP_104320265.1">
    <property type="nucleotide sequence ID" value="NZ_PSSX01000001.1"/>
</dbReference>
<dbReference type="Gene3D" id="3.40.640.10">
    <property type="entry name" value="Type I PLP-dependent aspartate aminotransferase-like (Major domain)"/>
    <property type="match status" value="1"/>
</dbReference>
<evidence type="ECO:0000256" key="4">
    <source>
        <dbReference type="PIRSR" id="PIRSR000390-2"/>
    </source>
</evidence>
<protein>
    <submittedName>
        <fullName evidence="6">Aminotransferase</fullName>
    </submittedName>
</protein>
<dbReference type="Pfam" id="PF01041">
    <property type="entry name" value="DegT_DnrJ_EryC1"/>
    <property type="match status" value="1"/>
</dbReference>
<feature type="active site" description="Proton acceptor" evidence="3">
    <location>
        <position position="189"/>
    </location>
</feature>
<dbReference type="EMBL" id="PSSX01000001">
    <property type="protein sequence ID" value="PPI86009.1"/>
    <property type="molecule type" value="Genomic_DNA"/>
</dbReference>
<comment type="caution">
    <text evidence="6">The sequence shown here is derived from an EMBL/GenBank/DDBJ whole genome shotgun (WGS) entry which is preliminary data.</text>
</comment>
<dbReference type="InterPro" id="IPR015424">
    <property type="entry name" value="PyrdxlP-dep_Trfase"/>
</dbReference>
<dbReference type="InterPro" id="IPR000653">
    <property type="entry name" value="DegT/StrS_aminotransferase"/>
</dbReference>
<organism evidence="6 7">
    <name type="scientific">Marinobacter maroccanus</name>
    <dbReference type="NCBI Taxonomy" id="2055143"/>
    <lineage>
        <taxon>Bacteria</taxon>
        <taxon>Pseudomonadati</taxon>
        <taxon>Pseudomonadota</taxon>
        <taxon>Gammaproteobacteria</taxon>
        <taxon>Pseudomonadales</taxon>
        <taxon>Marinobacteraceae</taxon>
        <taxon>Marinobacter</taxon>
    </lineage>
</organism>
<keyword evidence="6" id="KW-0032">Aminotransferase</keyword>
<dbReference type="OrthoDB" id="9804264at2"/>
<dbReference type="InterPro" id="IPR015422">
    <property type="entry name" value="PyrdxlP-dep_Trfase_small"/>
</dbReference>
<dbReference type="PANTHER" id="PTHR30244">
    <property type="entry name" value="TRANSAMINASE"/>
    <property type="match status" value="1"/>
</dbReference>
<feature type="modified residue" description="N6-(pyridoxal phosphate)lysine" evidence="4">
    <location>
        <position position="189"/>
    </location>
</feature>
<sequence length="374" mass="41615">MIPFLDLKTINAQYRDELVAAATRVIDSGWYIHGNEVKAFEEEFAEYCGSKHCIGVANGLEALILTLRAWKEMGKLKENDEVIVPANTYIASILAITENRLKPVLVEPDESTFNLCPEKTAAAITPNTKAIVAVHLYGQISPMSELMRLADKNGLLVMEDAAQAHGASIDGRKAGSWGHAAGFSFYPGKNLGALGDAGAVTTDDEELAKTIRALGNYGSQKKYENLYQGVNSRLDEMQAALLRVKLGYLDAETRRRQEIASAYVVGIQNDLIIQPTGRNETRDRLQSHAFHLYVVRSTRRDALYDHLQKAQVHTMIHYPIPPHQQQAYREWNTQAYPITEAIHHQVLSLPISPVMSDQQVQKVIEACNDFANSN</sequence>
<dbReference type="AlphaFoldDB" id="A0A2S5ZF56"/>
<dbReference type="CDD" id="cd00616">
    <property type="entry name" value="AHBA_syn"/>
    <property type="match status" value="1"/>
</dbReference>
<keyword evidence="1 4" id="KW-0663">Pyridoxal phosphate</keyword>
<comment type="similarity">
    <text evidence="2 5">Belongs to the DegT/DnrJ/EryC1 family.</text>
</comment>
<gene>
    <name evidence="6" type="ORF">KEHDKFFH_01425</name>
</gene>
<reference evidence="6 7" key="1">
    <citation type="submission" date="2018-01" db="EMBL/GenBank/DDBJ databases">
        <title>Complete genome sequences of the type strains of Marinobacter flavimaris and Marinobacter maroccanus.</title>
        <authorList>
            <person name="Palau M."/>
            <person name="Boujida N."/>
            <person name="Manresa A."/>
            <person name="Minana-Galbis D."/>
        </authorList>
    </citation>
    <scope>NUCLEOTIDE SEQUENCE [LARGE SCALE GENOMIC DNA]</scope>
    <source>
        <strain evidence="6 7">N4</strain>
    </source>
</reference>
<dbReference type="PANTHER" id="PTHR30244:SF36">
    <property type="entry name" value="3-OXO-GLUCOSE-6-PHOSPHATE:GLUTAMATE AMINOTRANSFERASE"/>
    <property type="match status" value="1"/>
</dbReference>
<accession>A0A2S5ZF56</accession>
<dbReference type="Proteomes" id="UP000239917">
    <property type="component" value="Unassembled WGS sequence"/>
</dbReference>
<dbReference type="GO" id="GO:0000271">
    <property type="term" value="P:polysaccharide biosynthetic process"/>
    <property type="evidence" value="ECO:0007669"/>
    <property type="project" value="TreeGrafter"/>
</dbReference>
<dbReference type="PIRSF" id="PIRSF000390">
    <property type="entry name" value="PLP_StrS"/>
    <property type="match status" value="1"/>
</dbReference>
<name>A0A2S5ZF56_9GAMM</name>
<evidence type="ECO:0000256" key="2">
    <source>
        <dbReference type="ARBA" id="ARBA00037999"/>
    </source>
</evidence>
<proteinExistence type="inferred from homology"/>
<evidence type="ECO:0000256" key="1">
    <source>
        <dbReference type="ARBA" id="ARBA00022898"/>
    </source>
</evidence>
<dbReference type="Gene3D" id="3.90.1150.10">
    <property type="entry name" value="Aspartate Aminotransferase, domain 1"/>
    <property type="match status" value="1"/>
</dbReference>
<dbReference type="InterPro" id="IPR015421">
    <property type="entry name" value="PyrdxlP-dep_Trfase_major"/>
</dbReference>
<keyword evidence="6" id="KW-0808">Transferase</keyword>
<evidence type="ECO:0000256" key="5">
    <source>
        <dbReference type="RuleBase" id="RU004508"/>
    </source>
</evidence>
<evidence type="ECO:0000313" key="6">
    <source>
        <dbReference type="EMBL" id="PPI86009.1"/>
    </source>
</evidence>
<dbReference type="GO" id="GO:0008483">
    <property type="term" value="F:transaminase activity"/>
    <property type="evidence" value="ECO:0007669"/>
    <property type="project" value="UniProtKB-KW"/>
</dbReference>
<evidence type="ECO:0000313" key="7">
    <source>
        <dbReference type="Proteomes" id="UP000239917"/>
    </source>
</evidence>
<keyword evidence="7" id="KW-1185">Reference proteome</keyword>
<dbReference type="GO" id="GO:0030170">
    <property type="term" value="F:pyridoxal phosphate binding"/>
    <property type="evidence" value="ECO:0007669"/>
    <property type="project" value="TreeGrafter"/>
</dbReference>
<evidence type="ECO:0000256" key="3">
    <source>
        <dbReference type="PIRSR" id="PIRSR000390-1"/>
    </source>
</evidence>